<sequence length="304" mass="33024">MNTPCGVIGQTVLWNEEKYSVVGVAPAEKVGAGFGVAVLLIAEGQSMYVNDKDVQLLTSGDDEVMTKSAEPRTKTPQDDLLNYELTTLGSYDVSDIEDGCIDVYGEDADGNEGSWTVSIPQLARLACGRINHQDSSIKELEAHLFAVTESLKHFLHAAKTEEGLMQAVMSAETVLETTPKQSLESVTRAESLQTRSGVLADGMPTFYISIDGDVCTHRLGEDDVPVWCKSGEDGFLAMGILAGIKARKNLIERDYKTEDCPETIASTLRKARLRLNMTQGNMADLLGISTSQWSAVENAKQEPK</sequence>
<dbReference type="EMBL" id="AP014546">
    <property type="protein sequence ID" value="BBB29341.1"/>
    <property type="molecule type" value="Genomic_DNA"/>
</dbReference>
<dbReference type="RefSeq" id="WP_201349949.1">
    <property type="nucleotide sequence ID" value="NZ_AP014546.1"/>
</dbReference>
<accession>A0A7R6SVF6</accession>
<protein>
    <recommendedName>
        <fullName evidence="1">HTH cro/C1-type domain-containing protein</fullName>
    </recommendedName>
</protein>
<feature type="domain" description="HTH cro/C1-type" evidence="1">
    <location>
        <begin position="268"/>
        <end position="304"/>
    </location>
</feature>
<dbReference type="InterPro" id="IPR001387">
    <property type="entry name" value="Cro/C1-type_HTH"/>
</dbReference>
<evidence type="ECO:0000259" key="1">
    <source>
        <dbReference type="PROSITE" id="PS50943"/>
    </source>
</evidence>
<dbReference type="KEGG" id="njp:NEJAP_1389"/>
<dbReference type="GO" id="GO:0003677">
    <property type="term" value="F:DNA binding"/>
    <property type="evidence" value="ECO:0007669"/>
    <property type="project" value="InterPro"/>
</dbReference>
<name>A0A7R6SVF6_9GAMM</name>
<proteinExistence type="predicted"/>
<dbReference type="Proteomes" id="UP000595332">
    <property type="component" value="Chromosome"/>
</dbReference>
<evidence type="ECO:0000313" key="3">
    <source>
        <dbReference type="Proteomes" id="UP000595332"/>
    </source>
</evidence>
<gene>
    <name evidence="2" type="ORF">NEJAP_1389</name>
</gene>
<keyword evidence="3" id="KW-1185">Reference proteome</keyword>
<dbReference type="PROSITE" id="PS50943">
    <property type="entry name" value="HTH_CROC1"/>
    <property type="match status" value="1"/>
</dbReference>
<reference evidence="2 3" key="1">
    <citation type="journal article" date="2008" name="Int. J. Syst. Evol. Microbiol.">
        <title>Neptunomonas japonica sp. nov., an Osedax japonicus symbiont-like bacterium isolated from sediment adjacent to sperm whale carcasses off Kagoshima, Japan.</title>
        <authorList>
            <person name="Miyazaki M."/>
            <person name="Nogi Y."/>
            <person name="Fujiwara Y."/>
            <person name="Kawato M."/>
            <person name="Kubokawa K."/>
            <person name="Horikoshi K."/>
        </authorList>
    </citation>
    <scope>NUCLEOTIDE SEQUENCE [LARGE SCALE GENOMIC DNA]</scope>
    <source>
        <strain evidence="2 3">JAMM 1380</strain>
    </source>
</reference>
<dbReference type="AlphaFoldDB" id="A0A7R6SVF6"/>
<organism evidence="2 3">
    <name type="scientific">Neptunomonas japonica JAMM 1380</name>
    <dbReference type="NCBI Taxonomy" id="1441457"/>
    <lineage>
        <taxon>Bacteria</taxon>
        <taxon>Pseudomonadati</taxon>
        <taxon>Pseudomonadota</taxon>
        <taxon>Gammaproteobacteria</taxon>
        <taxon>Oceanospirillales</taxon>
        <taxon>Oceanospirillaceae</taxon>
        <taxon>Neptunomonas</taxon>
    </lineage>
</organism>
<dbReference type="SUPFAM" id="SSF47413">
    <property type="entry name" value="lambda repressor-like DNA-binding domains"/>
    <property type="match status" value="1"/>
</dbReference>
<dbReference type="Gene3D" id="1.10.260.40">
    <property type="entry name" value="lambda repressor-like DNA-binding domains"/>
    <property type="match status" value="1"/>
</dbReference>
<dbReference type="InterPro" id="IPR010982">
    <property type="entry name" value="Lambda_DNA-bd_dom_sf"/>
</dbReference>
<evidence type="ECO:0000313" key="2">
    <source>
        <dbReference type="EMBL" id="BBB29341.1"/>
    </source>
</evidence>
<dbReference type="CDD" id="cd00093">
    <property type="entry name" value="HTH_XRE"/>
    <property type="match status" value="1"/>
</dbReference>